<dbReference type="AlphaFoldDB" id="A0A934KSZ1"/>
<dbReference type="Proteomes" id="UP000614410">
    <property type="component" value="Unassembled WGS sequence"/>
</dbReference>
<dbReference type="InterPro" id="IPR029068">
    <property type="entry name" value="Glyas_Bleomycin-R_OHBP_Dase"/>
</dbReference>
<dbReference type="InterPro" id="IPR004360">
    <property type="entry name" value="Glyas_Fos-R_dOase_dom"/>
</dbReference>
<dbReference type="Gene3D" id="3.10.180.10">
    <property type="entry name" value="2,3-Dihydroxybiphenyl 1,2-Dioxygenase, domain 1"/>
    <property type="match status" value="1"/>
</dbReference>
<dbReference type="Pfam" id="PF00903">
    <property type="entry name" value="Glyoxalase"/>
    <property type="match status" value="1"/>
</dbReference>
<dbReference type="InterPro" id="IPR037523">
    <property type="entry name" value="VOC_core"/>
</dbReference>
<name>A0A934KSZ1_9BACT</name>
<comment type="caution">
    <text evidence="2">The sequence shown here is derived from an EMBL/GenBank/DDBJ whole genome shotgun (WGS) entry which is preliminary data.</text>
</comment>
<evidence type="ECO:0000313" key="2">
    <source>
        <dbReference type="EMBL" id="MBJ7610562.1"/>
    </source>
</evidence>
<dbReference type="CDD" id="cd07263">
    <property type="entry name" value="VOC_like"/>
    <property type="match status" value="1"/>
</dbReference>
<reference evidence="2 3" key="1">
    <citation type="submission" date="2020-10" db="EMBL/GenBank/DDBJ databases">
        <title>Ca. Dormibacterota MAGs.</title>
        <authorList>
            <person name="Montgomery K."/>
        </authorList>
    </citation>
    <scope>NUCLEOTIDE SEQUENCE [LARGE SCALE GENOMIC DNA]</scope>
    <source>
        <strain evidence="2">Mitchell_Peninsula_5</strain>
    </source>
</reference>
<proteinExistence type="predicted"/>
<dbReference type="SUPFAM" id="SSF54593">
    <property type="entry name" value="Glyoxalase/Bleomycin resistance protein/Dihydroxybiphenyl dioxygenase"/>
    <property type="match status" value="1"/>
</dbReference>
<accession>A0A934KSZ1</accession>
<organism evidence="2 3">
    <name type="scientific">Candidatus Amunia macphersoniae</name>
    <dbReference type="NCBI Taxonomy" id="3127014"/>
    <lineage>
        <taxon>Bacteria</taxon>
        <taxon>Bacillati</taxon>
        <taxon>Candidatus Dormiibacterota</taxon>
        <taxon>Candidatus Dormibacteria</taxon>
        <taxon>Candidatus Aeolococcales</taxon>
        <taxon>Candidatus Aeolococcaceae</taxon>
        <taxon>Candidatus Amunia</taxon>
    </lineage>
</organism>
<dbReference type="PANTHER" id="PTHR36437:SF2">
    <property type="entry name" value="GLYOXALASE_BLEOMYCIN RESISTANCE PROTEIN_DIOXYGENASE"/>
    <property type="match status" value="1"/>
</dbReference>
<protein>
    <submittedName>
        <fullName evidence="2">VOC family protein</fullName>
    </submittedName>
</protein>
<feature type="domain" description="VOC" evidence="1">
    <location>
        <begin position="4"/>
        <end position="131"/>
    </location>
</feature>
<dbReference type="EMBL" id="JAEKNN010000065">
    <property type="protein sequence ID" value="MBJ7610562.1"/>
    <property type="molecule type" value="Genomic_DNA"/>
</dbReference>
<evidence type="ECO:0000259" key="1">
    <source>
        <dbReference type="PROSITE" id="PS51819"/>
    </source>
</evidence>
<dbReference type="PROSITE" id="PS51819">
    <property type="entry name" value="VOC"/>
    <property type="match status" value="1"/>
</dbReference>
<sequence length="138" mass="15225">MAWHVSHTTLWVRDQEEALQFFSKLGFEVREDVTNGNFRWLAVASKEQPELAIVLAKPGYPMDDATSQQVEAAVAKGQLGTLVFATDDCFAAYEELKAKGVEFTRPAGERPYGIDAAFRDPSGNEFRLLQAAKQSAGV</sequence>
<dbReference type="PANTHER" id="PTHR36437">
    <property type="entry name" value="GLYOXALASE/BLEOMYCIN RESISTANCE PROTEIN/DIOXYGENASE"/>
    <property type="match status" value="1"/>
</dbReference>
<evidence type="ECO:0000313" key="3">
    <source>
        <dbReference type="Proteomes" id="UP000614410"/>
    </source>
</evidence>
<gene>
    <name evidence="2" type="ORF">JF887_14230</name>
</gene>